<dbReference type="AlphaFoldDB" id="A0A543HIA8"/>
<feature type="compositionally biased region" description="Low complexity" evidence="2">
    <location>
        <begin position="295"/>
        <end position="323"/>
    </location>
</feature>
<evidence type="ECO:0000256" key="3">
    <source>
        <dbReference type="SAM" id="Phobius"/>
    </source>
</evidence>
<protein>
    <submittedName>
        <fullName evidence="4">Uncharacterized protein YlxW (UPF0749 family)</fullName>
    </submittedName>
</protein>
<organism evidence="4 5">
    <name type="scientific">Humibacillus xanthopallidus</name>
    <dbReference type="NCBI Taxonomy" id="412689"/>
    <lineage>
        <taxon>Bacteria</taxon>
        <taxon>Bacillati</taxon>
        <taxon>Actinomycetota</taxon>
        <taxon>Actinomycetes</taxon>
        <taxon>Micrococcales</taxon>
        <taxon>Intrasporangiaceae</taxon>
        <taxon>Humibacillus</taxon>
    </lineage>
</organism>
<gene>
    <name evidence="4" type="ORF">FBY41_3423</name>
</gene>
<dbReference type="PANTHER" id="PTHR37313">
    <property type="entry name" value="UPF0749 PROTEIN RV1825"/>
    <property type="match status" value="1"/>
</dbReference>
<feature type="region of interest" description="Disordered" evidence="2">
    <location>
        <begin position="273"/>
        <end position="332"/>
    </location>
</feature>
<dbReference type="Proteomes" id="UP000316747">
    <property type="component" value="Unassembled WGS sequence"/>
</dbReference>
<evidence type="ECO:0000313" key="4">
    <source>
        <dbReference type="EMBL" id="TQM58066.1"/>
    </source>
</evidence>
<keyword evidence="3" id="KW-0812">Transmembrane</keyword>
<dbReference type="EMBL" id="VFPM01000003">
    <property type="protein sequence ID" value="TQM58066.1"/>
    <property type="molecule type" value="Genomic_DNA"/>
</dbReference>
<sequence>MDERPNDRTPEERRPDASMTLLTSMLERPLDPSYQAAADRRRVAGEAPATSTRTVLVFVMMLLTGLLFAIGAQALRPKPTAAATVRDELVSRIETLQSHSSAQEAKLAAVSKQVRDLEDLSLQQSGSDDLTSQIKQLEVGAAAVPLRGQGLTLTIDDAASADADANAGNRPSGGFQEGRVTSGDLQIVVNGLWGAGAEAIAINGHRLSSTAAIRFAGQAIIVDFRPLSRPYVITALGDPQGMQQIFEPSFAGVYLDQLRQEYQIRSSLATSEDLTVPGDTSARLDHAKPLSGAVGSAPSSTSTQTGSGSDSPTSVPSSPTSGPTPNPQETTQ</sequence>
<dbReference type="Gene3D" id="3.30.70.1880">
    <property type="entry name" value="Protein of unknown function DUF881"/>
    <property type="match status" value="1"/>
</dbReference>
<evidence type="ECO:0000313" key="5">
    <source>
        <dbReference type="Proteomes" id="UP000316747"/>
    </source>
</evidence>
<comment type="caution">
    <text evidence="4">The sequence shown here is derived from an EMBL/GenBank/DDBJ whole genome shotgun (WGS) entry which is preliminary data.</text>
</comment>
<proteinExistence type="inferred from homology"/>
<name>A0A543HIA8_9MICO</name>
<evidence type="ECO:0000256" key="1">
    <source>
        <dbReference type="ARBA" id="ARBA00009108"/>
    </source>
</evidence>
<evidence type="ECO:0000256" key="2">
    <source>
        <dbReference type="SAM" id="MobiDB-lite"/>
    </source>
</evidence>
<reference evidence="4 5" key="1">
    <citation type="submission" date="2019-06" db="EMBL/GenBank/DDBJ databases">
        <title>Genome sequencing of plant associated microbes to promote plant fitness in Sorghum bicolor and Oryza sativa.</title>
        <authorList>
            <person name="Coleman-Derr D."/>
        </authorList>
    </citation>
    <scope>NUCLEOTIDE SEQUENCE [LARGE SCALE GENOMIC DNA]</scope>
    <source>
        <strain evidence="4 5">KV-663</strain>
    </source>
</reference>
<keyword evidence="5" id="KW-1185">Reference proteome</keyword>
<comment type="similarity">
    <text evidence="1">Belongs to the UPF0749 family.</text>
</comment>
<accession>A0A543HIA8</accession>
<dbReference type="InterPro" id="IPR010273">
    <property type="entry name" value="DUF881"/>
</dbReference>
<dbReference type="GO" id="GO:0005886">
    <property type="term" value="C:plasma membrane"/>
    <property type="evidence" value="ECO:0007669"/>
    <property type="project" value="TreeGrafter"/>
</dbReference>
<feature type="transmembrane region" description="Helical" evidence="3">
    <location>
        <begin position="55"/>
        <end position="75"/>
    </location>
</feature>
<dbReference type="RefSeq" id="WP_260439862.1">
    <property type="nucleotide sequence ID" value="NZ_VFPM01000003.1"/>
</dbReference>
<dbReference type="Pfam" id="PF05949">
    <property type="entry name" value="DUF881"/>
    <property type="match status" value="1"/>
</dbReference>
<dbReference type="PANTHER" id="PTHR37313:SF1">
    <property type="entry name" value="UPF0749 PROTEIN RV1823"/>
    <property type="match status" value="1"/>
</dbReference>
<keyword evidence="3" id="KW-0472">Membrane</keyword>
<keyword evidence="3" id="KW-1133">Transmembrane helix</keyword>